<feature type="transmembrane region" description="Helical" evidence="1">
    <location>
        <begin position="322"/>
        <end position="346"/>
    </location>
</feature>
<dbReference type="PANTHER" id="PTHR11161">
    <property type="entry name" value="O-ACYLTRANSFERASE"/>
    <property type="match status" value="1"/>
</dbReference>
<evidence type="ECO:0000313" key="5">
    <source>
        <dbReference type="Proteomes" id="UP001153620"/>
    </source>
</evidence>
<feature type="transmembrane region" description="Helical" evidence="1">
    <location>
        <begin position="649"/>
        <end position="670"/>
    </location>
</feature>
<dbReference type="EMBL" id="OU895878">
    <property type="protein sequence ID" value="CAG9801897.1"/>
    <property type="molecule type" value="Genomic_DNA"/>
</dbReference>
<dbReference type="OrthoDB" id="118951at2759"/>
<sequence>MINLWIILCLFNGIKSSITLRIEAPEKSDSDKEFIINLASRLFTHKNPLNISQYDEVSYNCRRDYAHYLHSLTSFDLWALQMYDASGHFSTGILRGNANSFGDYEECLSVHNEKLRINGKHCYIEMQPHVNGSAEYLNYIRELVQSFEIIKSKITDPSHIFAHFSSIVYGICVPSSCTHEDVMIAAKTFLTDFTKNTGLHFDIQVTKEMCHEADDKSHHFRMNNGTKITIAVFLIIFMISIFSTYQDVNSKDKNQWLHAYSISRNYKSLVSADRSDDDVKVIHGIKFVTAILIFLCHKTVDSLVPIVNRTKIALKSSESSSIIVRICALYTDVFLMLSGVLVAYSITNRLMRQQRVNVVREYISRYLRIVPNIIVVMLTTAYILPIISYRTTHRMSVVDKPAELCINYGWRNLLMIQNWFKFEEMCNLHTHHIGTDFELFLFSPLLLMLMQKSPRKGISFVVFLTIISTFLRFYANYSHNLYYFVPFSANLSTLIDTANYLYTLPTHRFTVYGMGLLLGFILRKLKYVKLKKYQIMLGNVISAISTTIIYKACVRMTGLDVEYDRGLHALYAAFAPILVCVPVSWLIFASQNGYRNMLIDFLQWKGFTVTTKLCYAFYLVQIPVFQVQIANRRDVRFLNGFSMLNLNEIFVICLITVATTLIIEMPVINLKNIAFGYKKPKLPVNKCAVSSNQTMNGNGSIHILNGNVSKTFEEKVE</sequence>
<protein>
    <recommendedName>
        <fullName evidence="3">Nose resistant-to-fluoxetine protein N-terminal domain-containing protein</fullName>
    </recommendedName>
</protein>
<dbReference type="PANTHER" id="PTHR11161:SF4">
    <property type="entry name" value="DROP DEAD"/>
    <property type="match status" value="1"/>
</dbReference>
<dbReference type="InterPro" id="IPR002656">
    <property type="entry name" value="Acyl_transf_3_dom"/>
</dbReference>
<feature type="transmembrane region" description="Helical" evidence="1">
    <location>
        <begin position="228"/>
        <end position="245"/>
    </location>
</feature>
<feature type="transmembrane region" description="Helical" evidence="1">
    <location>
        <begin position="366"/>
        <end position="387"/>
    </location>
</feature>
<gene>
    <name evidence="4" type="ORF">CHIRRI_LOCUS4817</name>
</gene>
<feature type="chain" id="PRO_5040466465" description="Nose resistant-to-fluoxetine protein N-terminal domain-containing protein" evidence="2">
    <location>
        <begin position="17"/>
        <end position="717"/>
    </location>
</feature>
<dbReference type="GO" id="GO:0016747">
    <property type="term" value="F:acyltransferase activity, transferring groups other than amino-acyl groups"/>
    <property type="evidence" value="ECO:0007669"/>
    <property type="project" value="InterPro"/>
</dbReference>
<feature type="signal peptide" evidence="2">
    <location>
        <begin position="1"/>
        <end position="16"/>
    </location>
</feature>
<evidence type="ECO:0000313" key="4">
    <source>
        <dbReference type="EMBL" id="CAG9801897.1"/>
    </source>
</evidence>
<reference evidence="4" key="1">
    <citation type="submission" date="2022-01" db="EMBL/GenBank/DDBJ databases">
        <authorList>
            <person name="King R."/>
        </authorList>
    </citation>
    <scope>NUCLEOTIDE SEQUENCE</scope>
</reference>
<keyword evidence="1" id="KW-0472">Membrane</keyword>
<evidence type="ECO:0000256" key="1">
    <source>
        <dbReference type="SAM" id="Phobius"/>
    </source>
</evidence>
<name>A0A9N9WS01_9DIPT</name>
<feature type="domain" description="Nose resistant-to-fluoxetine protein N-terminal" evidence="3">
    <location>
        <begin position="58"/>
        <end position="198"/>
    </location>
</feature>
<organism evidence="4 5">
    <name type="scientific">Chironomus riparius</name>
    <dbReference type="NCBI Taxonomy" id="315576"/>
    <lineage>
        <taxon>Eukaryota</taxon>
        <taxon>Metazoa</taxon>
        <taxon>Ecdysozoa</taxon>
        <taxon>Arthropoda</taxon>
        <taxon>Hexapoda</taxon>
        <taxon>Insecta</taxon>
        <taxon>Pterygota</taxon>
        <taxon>Neoptera</taxon>
        <taxon>Endopterygota</taxon>
        <taxon>Diptera</taxon>
        <taxon>Nematocera</taxon>
        <taxon>Chironomoidea</taxon>
        <taxon>Chironomidae</taxon>
        <taxon>Chironominae</taxon>
        <taxon>Chironomus</taxon>
    </lineage>
</organism>
<dbReference type="Pfam" id="PF01757">
    <property type="entry name" value="Acyl_transf_3"/>
    <property type="match status" value="1"/>
</dbReference>
<accession>A0A9N9WS01</accession>
<dbReference type="InterPro" id="IPR052728">
    <property type="entry name" value="O2_lipid_transport_reg"/>
</dbReference>
<keyword evidence="2" id="KW-0732">Signal</keyword>
<reference evidence="4" key="2">
    <citation type="submission" date="2022-10" db="EMBL/GenBank/DDBJ databases">
        <authorList>
            <consortium name="ENA_rothamsted_submissions"/>
            <consortium name="culmorum"/>
            <person name="King R."/>
        </authorList>
    </citation>
    <scope>NUCLEOTIDE SEQUENCE</scope>
</reference>
<feature type="transmembrane region" description="Helical" evidence="1">
    <location>
        <begin position="533"/>
        <end position="550"/>
    </location>
</feature>
<dbReference type="Pfam" id="PF20146">
    <property type="entry name" value="NRF"/>
    <property type="match status" value="1"/>
</dbReference>
<dbReference type="SMART" id="SM00703">
    <property type="entry name" value="NRF"/>
    <property type="match status" value="1"/>
</dbReference>
<dbReference type="AlphaFoldDB" id="A0A9N9WS01"/>
<feature type="transmembrane region" description="Helical" evidence="1">
    <location>
        <begin position="457"/>
        <end position="475"/>
    </location>
</feature>
<keyword evidence="1" id="KW-1133">Transmembrane helix</keyword>
<keyword evidence="5" id="KW-1185">Reference proteome</keyword>
<evidence type="ECO:0000259" key="3">
    <source>
        <dbReference type="SMART" id="SM00703"/>
    </source>
</evidence>
<feature type="transmembrane region" description="Helical" evidence="1">
    <location>
        <begin position="570"/>
        <end position="588"/>
    </location>
</feature>
<proteinExistence type="predicted"/>
<evidence type="ECO:0000256" key="2">
    <source>
        <dbReference type="SAM" id="SignalP"/>
    </source>
</evidence>
<dbReference type="Proteomes" id="UP001153620">
    <property type="component" value="Chromosome 2"/>
</dbReference>
<dbReference type="InterPro" id="IPR006621">
    <property type="entry name" value="Nose-resist-to-fluoxetine_N"/>
</dbReference>
<feature type="transmembrane region" description="Helical" evidence="1">
    <location>
        <begin position="500"/>
        <end position="521"/>
    </location>
</feature>
<keyword evidence="1" id="KW-0812">Transmembrane</keyword>